<dbReference type="InterPro" id="IPR041519">
    <property type="entry name" value="HEPN_RiboL-PSP"/>
</dbReference>
<dbReference type="RefSeq" id="WP_095700131.1">
    <property type="nucleotide sequence ID" value="NZ_CP065177.1"/>
</dbReference>
<protein>
    <recommendedName>
        <fullName evidence="1">RiboL-PSP-HEPN domain-containing protein</fullName>
    </recommendedName>
</protein>
<accession>A0A9Q2IAR9</accession>
<dbReference type="AlphaFoldDB" id="A0A9Q2IAR9"/>
<evidence type="ECO:0000259" key="1">
    <source>
        <dbReference type="Pfam" id="PF18735"/>
    </source>
</evidence>
<evidence type="ECO:0000313" key="2">
    <source>
        <dbReference type="EMBL" id="URG50099.1"/>
    </source>
</evidence>
<keyword evidence="3" id="KW-1185">Reference proteome</keyword>
<reference evidence="2 3" key="1">
    <citation type="journal article" date="2021" name="Int. J. Syst. Evol. Microbiol.">
        <title>&lt;i&gt;Pectobacterium quasiaquaticum&lt;/i&gt; sp. nov., isolated from waterways.</title>
        <authorList>
            <person name="Ben Moussa H."/>
            <person name="Pedron J."/>
            <person name="Bertrand C."/>
            <person name="Hecquet A."/>
            <person name="Barny M.A."/>
        </authorList>
    </citation>
    <scope>NUCLEOTIDE SEQUENCE [LARGE SCALE GENOMIC DNA]</scope>
    <source>
        <strain evidence="2 3">A477-S1-J17</strain>
    </source>
</reference>
<dbReference type="KEGG" id="pqu:IG609_006105"/>
<gene>
    <name evidence="2" type="ORF">IG609_006105</name>
</gene>
<evidence type="ECO:0000313" key="3">
    <source>
        <dbReference type="Proteomes" id="UP000806577"/>
    </source>
</evidence>
<sequence>MKIRSLLELEEALDNDLAWRKHEISLITGQVSKSKNKIRSTLIRAAITLMYAHWEGHVKKSAQIYLTFLNHKAPKYSEMKDNFCHISLYEKFEEGFSIKRYTSQKEIFEYISSGLNCNFKVNCDKVVDTESNLKSQVFLNLMYQLGLDTTPFELRKNFIDQKLIKNRNAIAHGEKVSERELEEAYDDISNNLLSMIQTVHNMIKATASNSGFLKSS</sequence>
<dbReference type="Pfam" id="PF18735">
    <property type="entry name" value="HEPN_RiboL-PSP"/>
    <property type="match status" value="1"/>
</dbReference>
<organism evidence="2 3">
    <name type="scientific">Pectobacterium quasiaquaticum</name>
    <dbReference type="NCBI Taxonomy" id="2774015"/>
    <lineage>
        <taxon>Bacteria</taxon>
        <taxon>Pseudomonadati</taxon>
        <taxon>Pseudomonadota</taxon>
        <taxon>Gammaproteobacteria</taxon>
        <taxon>Enterobacterales</taxon>
        <taxon>Pectobacteriaceae</taxon>
        <taxon>Pectobacterium</taxon>
    </lineage>
</organism>
<dbReference type="GeneID" id="61408885"/>
<dbReference type="EMBL" id="CP065177">
    <property type="protein sequence ID" value="URG50099.1"/>
    <property type="molecule type" value="Genomic_DNA"/>
</dbReference>
<feature type="domain" description="RiboL-PSP-HEPN" evidence="1">
    <location>
        <begin position="15"/>
        <end position="197"/>
    </location>
</feature>
<name>A0A9Q2IAR9_9GAMM</name>
<dbReference type="Proteomes" id="UP000806577">
    <property type="component" value="Chromosome"/>
</dbReference>
<proteinExistence type="predicted"/>